<proteinExistence type="predicted"/>
<dbReference type="Proteomes" id="UP001066276">
    <property type="component" value="Chromosome 4_2"/>
</dbReference>
<keyword evidence="2" id="KW-1185">Reference proteome</keyword>
<name>A0AAV7S7I4_PLEWA</name>
<dbReference type="AlphaFoldDB" id="A0AAV7S7I4"/>
<evidence type="ECO:0000313" key="1">
    <source>
        <dbReference type="EMBL" id="KAJ1160756.1"/>
    </source>
</evidence>
<organism evidence="1 2">
    <name type="scientific">Pleurodeles waltl</name>
    <name type="common">Iberian ribbed newt</name>
    <dbReference type="NCBI Taxonomy" id="8319"/>
    <lineage>
        <taxon>Eukaryota</taxon>
        <taxon>Metazoa</taxon>
        <taxon>Chordata</taxon>
        <taxon>Craniata</taxon>
        <taxon>Vertebrata</taxon>
        <taxon>Euteleostomi</taxon>
        <taxon>Amphibia</taxon>
        <taxon>Batrachia</taxon>
        <taxon>Caudata</taxon>
        <taxon>Salamandroidea</taxon>
        <taxon>Salamandridae</taxon>
        <taxon>Pleurodelinae</taxon>
        <taxon>Pleurodeles</taxon>
    </lineage>
</organism>
<evidence type="ECO:0000313" key="2">
    <source>
        <dbReference type="Proteomes" id="UP001066276"/>
    </source>
</evidence>
<reference evidence="1" key="1">
    <citation type="journal article" date="2022" name="bioRxiv">
        <title>Sequencing and chromosome-scale assembly of the giantPleurodeles waltlgenome.</title>
        <authorList>
            <person name="Brown T."/>
            <person name="Elewa A."/>
            <person name="Iarovenko S."/>
            <person name="Subramanian E."/>
            <person name="Araus A.J."/>
            <person name="Petzold A."/>
            <person name="Susuki M."/>
            <person name="Suzuki K.-i.T."/>
            <person name="Hayashi T."/>
            <person name="Toyoda A."/>
            <person name="Oliveira C."/>
            <person name="Osipova E."/>
            <person name="Leigh N.D."/>
            <person name="Simon A."/>
            <person name="Yun M.H."/>
        </authorList>
    </citation>
    <scope>NUCLEOTIDE SEQUENCE</scope>
    <source>
        <strain evidence="1">20211129_DDA</strain>
        <tissue evidence="1">Liver</tissue>
    </source>
</reference>
<comment type="caution">
    <text evidence="1">The sequence shown here is derived from an EMBL/GenBank/DDBJ whole genome shotgun (WGS) entry which is preliminary data.</text>
</comment>
<gene>
    <name evidence="1" type="ORF">NDU88_001249</name>
</gene>
<protein>
    <submittedName>
        <fullName evidence="1">Uncharacterized protein</fullName>
    </submittedName>
</protein>
<accession>A0AAV7S7I4</accession>
<sequence length="202" mass="22630">MLSMMLYMRGGNVFAVKPRQQQNIKLTMGHLENTIYCSSDFDSAPWTSLSISFPSDFVCASGSSHGHRFMPLMLQDLKQWSGTRNNEMLSMMLYMRGGNAFAVKPRQLQNTKLTMGHLENTIYCSSDFDSAPWTSLSISFPSDFVCASGSIHGHRFMPLMLQALNIFGLPRLTHFQGDLAAKVAIFKGFFVIQLQALPAEEI</sequence>
<dbReference type="EMBL" id="JANPWB010000008">
    <property type="protein sequence ID" value="KAJ1160756.1"/>
    <property type="molecule type" value="Genomic_DNA"/>
</dbReference>